<dbReference type="PaxDb" id="411470-RUMGNA_01384"/>
<dbReference type="AlphaFoldDB" id="A7B1F8"/>
<proteinExistence type="predicted"/>
<dbReference type="Proteomes" id="UP000004410">
    <property type="component" value="Unassembled WGS sequence"/>
</dbReference>
<name>A7B1F8_MEDG7</name>
<reference evidence="1 2" key="2">
    <citation type="submission" date="2007-06" db="EMBL/GenBank/DDBJ databases">
        <title>Draft genome sequence of Ruminococcus gnavus (ATCC 29149).</title>
        <authorList>
            <person name="Sudarsanam P."/>
            <person name="Ley R."/>
            <person name="Guruge J."/>
            <person name="Turnbaugh P.J."/>
            <person name="Mahowald M."/>
            <person name="Liep D."/>
            <person name="Gordon J."/>
        </authorList>
    </citation>
    <scope>NUCLEOTIDE SEQUENCE [LARGE SCALE GENOMIC DNA]</scope>
    <source>
        <strain evidence="1 2">ATCC 29149</strain>
    </source>
</reference>
<evidence type="ECO:0000313" key="2">
    <source>
        <dbReference type="Proteomes" id="UP000004410"/>
    </source>
</evidence>
<sequence>MRNLCEICGVPVNWHKCATKKKHSKSDASFFFSIYF</sequence>
<comment type="caution">
    <text evidence="1">The sequence shown here is derived from an EMBL/GenBank/DDBJ whole genome shotgun (WGS) entry which is preliminary data.</text>
</comment>
<accession>A7B1F8</accession>
<reference evidence="1 2" key="1">
    <citation type="submission" date="2007-04" db="EMBL/GenBank/DDBJ databases">
        <authorList>
            <person name="Fulton L."/>
            <person name="Clifton S."/>
            <person name="Fulton B."/>
            <person name="Xu J."/>
            <person name="Minx P."/>
            <person name="Pepin K.H."/>
            <person name="Johnson M."/>
            <person name="Thiruvilangam P."/>
            <person name="Bhonagiri V."/>
            <person name="Nash W.E."/>
            <person name="Mardis E.R."/>
            <person name="Wilson R.K."/>
        </authorList>
    </citation>
    <scope>NUCLEOTIDE SEQUENCE [LARGE SCALE GENOMIC DNA]</scope>
    <source>
        <strain evidence="1 2">ATCC 29149</strain>
    </source>
</reference>
<organism evidence="1 2">
    <name type="scientific">Mediterraneibacter gnavus (strain ATCC 29149 / DSM 114966 / JCM 6515 / VPI C7-9)</name>
    <name type="common">Ruminococcus gnavus</name>
    <dbReference type="NCBI Taxonomy" id="411470"/>
    <lineage>
        <taxon>Bacteria</taxon>
        <taxon>Bacillati</taxon>
        <taxon>Bacillota</taxon>
        <taxon>Clostridia</taxon>
        <taxon>Lachnospirales</taxon>
        <taxon>Lachnospiraceae</taxon>
        <taxon>Mediterraneibacter</taxon>
    </lineage>
</organism>
<protein>
    <submittedName>
        <fullName evidence="1">Uncharacterized protein</fullName>
    </submittedName>
</protein>
<gene>
    <name evidence="1" type="ORF">RUMGNA_01384</name>
</gene>
<dbReference type="EMBL" id="AAYG02000011">
    <property type="protein sequence ID" value="EDN78080.1"/>
    <property type="molecule type" value="Genomic_DNA"/>
</dbReference>
<evidence type="ECO:0000313" key="1">
    <source>
        <dbReference type="EMBL" id="EDN78080.1"/>
    </source>
</evidence>